<feature type="compositionally biased region" description="Polar residues" evidence="2">
    <location>
        <begin position="251"/>
        <end position="265"/>
    </location>
</feature>
<accession>A0A8J1L3B1</accession>
<dbReference type="KEGG" id="xla:121395033"/>
<protein>
    <submittedName>
        <fullName evidence="4">Uncharacterized protein LOC121395033</fullName>
    </submittedName>
</protein>
<keyword evidence="3" id="KW-1185">Reference proteome</keyword>
<dbReference type="Proteomes" id="UP000186698">
    <property type="component" value="Chromosome 6S"/>
</dbReference>
<sequence>MSQPIRQEQPLTFAYSELDATRIIEQSRCSNAFLQPAADTSIFKEYEKEKRKLIGLDLHAATLTEYYKQGRIPRGLRVNLRPTIFKDNKTFAQKYEQIINKCSFDIILLNIEFLQREIGESEKQIVELDRNLRQHVQTEDQQLQLQRIESNLVKHRSEIEERKRSKFRRDELDYSSGCIYNWQRETGGHRDPGGQPRPQWRRHQWETRRQRARETGYSDTDTSTDGRQPRGMDGRDEQALGYRDSDSSRDGSQTDLCTARATTPSPFFLDAGPRQYTRQKGEGADGTNVPWYRRRQPERKARWTRRT</sequence>
<dbReference type="GeneID" id="121395033"/>
<feature type="coiled-coil region" evidence="1">
    <location>
        <begin position="111"/>
        <end position="165"/>
    </location>
</feature>
<feature type="compositionally biased region" description="Basic and acidic residues" evidence="2">
    <location>
        <begin position="227"/>
        <end position="249"/>
    </location>
</feature>
<organism evidence="3 4">
    <name type="scientific">Xenopus laevis</name>
    <name type="common">African clawed frog</name>
    <dbReference type="NCBI Taxonomy" id="8355"/>
    <lineage>
        <taxon>Eukaryota</taxon>
        <taxon>Metazoa</taxon>
        <taxon>Chordata</taxon>
        <taxon>Craniata</taxon>
        <taxon>Vertebrata</taxon>
        <taxon>Euteleostomi</taxon>
        <taxon>Amphibia</taxon>
        <taxon>Batrachia</taxon>
        <taxon>Anura</taxon>
        <taxon>Pipoidea</taxon>
        <taxon>Pipidae</taxon>
        <taxon>Xenopodinae</taxon>
        <taxon>Xenopus</taxon>
        <taxon>Xenopus</taxon>
    </lineage>
</organism>
<dbReference type="OrthoDB" id="9908609at2759"/>
<dbReference type="AlphaFoldDB" id="A0A8J1L3B1"/>
<feature type="compositionally biased region" description="Basic and acidic residues" evidence="2">
    <location>
        <begin position="203"/>
        <end position="216"/>
    </location>
</feature>
<evidence type="ECO:0000256" key="1">
    <source>
        <dbReference type="SAM" id="Coils"/>
    </source>
</evidence>
<evidence type="ECO:0000256" key="2">
    <source>
        <dbReference type="SAM" id="MobiDB-lite"/>
    </source>
</evidence>
<feature type="compositionally biased region" description="Basic residues" evidence="2">
    <location>
        <begin position="292"/>
        <end position="307"/>
    </location>
</feature>
<proteinExistence type="predicted"/>
<evidence type="ECO:0000313" key="4">
    <source>
        <dbReference type="RefSeq" id="XP_041423469.1"/>
    </source>
</evidence>
<evidence type="ECO:0000313" key="3">
    <source>
        <dbReference type="Proteomes" id="UP000186698"/>
    </source>
</evidence>
<reference evidence="4" key="1">
    <citation type="submission" date="2025-08" db="UniProtKB">
        <authorList>
            <consortium name="RefSeq"/>
        </authorList>
    </citation>
    <scope>IDENTIFICATION</scope>
    <source>
        <strain evidence="4">J_2021</strain>
        <tissue evidence="4">Erythrocytes</tissue>
    </source>
</reference>
<gene>
    <name evidence="4" type="primary">LOC121395033</name>
</gene>
<keyword evidence="1" id="KW-0175">Coiled coil</keyword>
<feature type="region of interest" description="Disordered" evidence="2">
    <location>
        <begin position="183"/>
        <end position="307"/>
    </location>
</feature>
<name>A0A8J1L3B1_XENLA</name>
<dbReference type="RefSeq" id="XP_041423469.1">
    <property type="nucleotide sequence ID" value="XM_041567535.1"/>
</dbReference>